<sequence length="95" mass="10991">MLLSKSISGQEKEQINETVSDGANYFPLVTTMISDPDRPDSLVMSASGFRFLWLLLLPIYSRETQQILQQPSQHIIRHSPASLFQRPLDWNCHYR</sequence>
<dbReference type="EMBL" id="JAAMPC010000002">
    <property type="protein sequence ID" value="KAG2326236.1"/>
    <property type="molecule type" value="Genomic_DNA"/>
</dbReference>
<evidence type="ECO:0000313" key="2">
    <source>
        <dbReference type="Proteomes" id="UP000886595"/>
    </source>
</evidence>
<dbReference type="Proteomes" id="UP000886595">
    <property type="component" value="Unassembled WGS sequence"/>
</dbReference>
<accession>A0A8X7WA59</accession>
<protein>
    <submittedName>
        <fullName evidence="1">Uncharacterized protein</fullName>
    </submittedName>
</protein>
<name>A0A8X7WA59_BRACI</name>
<evidence type="ECO:0000313" key="1">
    <source>
        <dbReference type="EMBL" id="KAG2326236.1"/>
    </source>
</evidence>
<dbReference type="AlphaFoldDB" id="A0A8X7WA59"/>
<proteinExistence type="predicted"/>
<organism evidence="1 2">
    <name type="scientific">Brassica carinata</name>
    <name type="common">Ethiopian mustard</name>
    <name type="synonym">Abyssinian cabbage</name>
    <dbReference type="NCBI Taxonomy" id="52824"/>
    <lineage>
        <taxon>Eukaryota</taxon>
        <taxon>Viridiplantae</taxon>
        <taxon>Streptophyta</taxon>
        <taxon>Embryophyta</taxon>
        <taxon>Tracheophyta</taxon>
        <taxon>Spermatophyta</taxon>
        <taxon>Magnoliopsida</taxon>
        <taxon>eudicotyledons</taxon>
        <taxon>Gunneridae</taxon>
        <taxon>Pentapetalae</taxon>
        <taxon>rosids</taxon>
        <taxon>malvids</taxon>
        <taxon>Brassicales</taxon>
        <taxon>Brassicaceae</taxon>
        <taxon>Brassiceae</taxon>
        <taxon>Brassica</taxon>
    </lineage>
</organism>
<dbReference type="OrthoDB" id="10485696at2759"/>
<reference evidence="1 2" key="1">
    <citation type="submission" date="2020-02" db="EMBL/GenBank/DDBJ databases">
        <authorList>
            <person name="Ma Q."/>
            <person name="Huang Y."/>
            <person name="Song X."/>
            <person name="Pei D."/>
        </authorList>
    </citation>
    <scope>NUCLEOTIDE SEQUENCE [LARGE SCALE GENOMIC DNA]</scope>
    <source>
        <strain evidence="1">Sxm20200214</strain>
        <tissue evidence="1">Leaf</tissue>
    </source>
</reference>
<comment type="caution">
    <text evidence="1">The sequence shown here is derived from an EMBL/GenBank/DDBJ whole genome shotgun (WGS) entry which is preliminary data.</text>
</comment>
<gene>
    <name evidence="1" type="ORF">Bca52824_008964</name>
</gene>
<keyword evidence="2" id="KW-1185">Reference proteome</keyword>